<keyword evidence="7 14" id="KW-0547">Nucleotide-binding</keyword>
<dbReference type="InterPro" id="IPR014729">
    <property type="entry name" value="Rossmann-like_a/b/a_fold"/>
</dbReference>
<evidence type="ECO:0000256" key="9">
    <source>
        <dbReference type="ARBA" id="ARBA00022827"/>
    </source>
</evidence>
<keyword evidence="3 14" id="KW-0285">Flavoprotein</keyword>
<evidence type="ECO:0000313" key="17">
    <source>
        <dbReference type="Proteomes" id="UP000318138"/>
    </source>
</evidence>
<comment type="similarity">
    <text evidence="14">Belongs to the ribF family.</text>
</comment>
<dbReference type="EC" id="2.7.7.2" evidence="14"/>
<dbReference type="Pfam" id="PF01687">
    <property type="entry name" value="Flavokinase"/>
    <property type="match status" value="1"/>
</dbReference>
<dbReference type="SUPFAM" id="SSF52374">
    <property type="entry name" value="Nucleotidylyl transferase"/>
    <property type="match status" value="1"/>
</dbReference>
<dbReference type="GO" id="GO:0006747">
    <property type="term" value="P:FAD biosynthetic process"/>
    <property type="evidence" value="ECO:0007669"/>
    <property type="project" value="UniProtKB-UniRule"/>
</dbReference>
<evidence type="ECO:0000256" key="12">
    <source>
        <dbReference type="ARBA" id="ARBA00047880"/>
    </source>
</evidence>
<dbReference type="PANTHER" id="PTHR22749">
    <property type="entry name" value="RIBOFLAVIN KINASE/FMN ADENYLYLTRANSFERASE"/>
    <property type="match status" value="1"/>
</dbReference>
<dbReference type="GO" id="GO:0005524">
    <property type="term" value="F:ATP binding"/>
    <property type="evidence" value="ECO:0007669"/>
    <property type="project" value="UniProtKB-UniRule"/>
</dbReference>
<organism evidence="16 17">
    <name type="scientific">Paenalkalicoccus suaedae</name>
    <dbReference type="NCBI Taxonomy" id="2592382"/>
    <lineage>
        <taxon>Bacteria</taxon>
        <taxon>Bacillati</taxon>
        <taxon>Bacillota</taxon>
        <taxon>Bacilli</taxon>
        <taxon>Bacillales</taxon>
        <taxon>Bacillaceae</taxon>
        <taxon>Paenalkalicoccus</taxon>
    </lineage>
</organism>
<evidence type="ECO:0000259" key="15">
    <source>
        <dbReference type="SMART" id="SM00904"/>
    </source>
</evidence>
<name>A0A859FEM6_9BACI</name>
<evidence type="ECO:0000256" key="4">
    <source>
        <dbReference type="ARBA" id="ARBA00022643"/>
    </source>
</evidence>
<evidence type="ECO:0000256" key="8">
    <source>
        <dbReference type="ARBA" id="ARBA00022777"/>
    </source>
</evidence>
<evidence type="ECO:0000256" key="1">
    <source>
        <dbReference type="ARBA" id="ARBA00004726"/>
    </source>
</evidence>
<protein>
    <recommendedName>
        <fullName evidence="14">Riboflavin biosynthesis protein</fullName>
    </recommendedName>
    <domain>
        <recommendedName>
            <fullName evidence="14">Riboflavin kinase</fullName>
            <ecNumber evidence="14">2.7.1.26</ecNumber>
        </recommendedName>
        <alternativeName>
            <fullName evidence="14">Flavokinase</fullName>
        </alternativeName>
    </domain>
    <domain>
        <recommendedName>
            <fullName evidence="14">FMN adenylyltransferase</fullName>
            <ecNumber evidence="14">2.7.7.2</ecNumber>
        </recommendedName>
        <alternativeName>
            <fullName evidence="14">FAD pyrophosphorylase</fullName>
        </alternativeName>
        <alternativeName>
            <fullName evidence="14">FAD synthase</fullName>
        </alternativeName>
    </domain>
</protein>
<dbReference type="Gene3D" id="2.40.30.30">
    <property type="entry name" value="Riboflavin kinase-like"/>
    <property type="match status" value="1"/>
</dbReference>
<evidence type="ECO:0000256" key="7">
    <source>
        <dbReference type="ARBA" id="ARBA00022741"/>
    </source>
</evidence>
<comment type="catalytic activity">
    <reaction evidence="13 14">
        <text>FMN + ATP + H(+) = FAD + diphosphate</text>
        <dbReference type="Rhea" id="RHEA:17237"/>
        <dbReference type="ChEBI" id="CHEBI:15378"/>
        <dbReference type="ChEBI" id="CHEBI:30616"/>
        <dbReference type="ChEBI" id="CHEBI:33019"/>
        <dbReference type="ChEBI" id="CHEBI:57692"/>
        <dbReference type="ChEBI" id="CHEBI:58210"/>
        <dbReference type="EC" id="2.7.7.2"/>
    </reaction>
</comment>
<dbReference type="InterPro" id="IPR023465">
    <property type="entry name" value="Riboflavin_kinase_dom_sf"/>
</dbReference>
<dbReference type="Pfam" id="PF06574">
    <property type="entry name" value="FAD_syn"/>
    <property type="match status" value="1"/>
</dbReference>
<gene>
    <name evidence="16" type="primary">ribF</name>
    <name evidence="16" type="ORF">FLK61_32335</name>
</gene>
<evidence type="ECO:0000256" key="11">
    <source>
        <dbReference type="ARBA" id="ARBA00023268"/>
    </source>
</evidence>
<dbReference type="SUPFAM" id="SSF82114">
    <property type="entry name" value="Riboflavin kinase-like"/>
    <property type="match status" value="1"/>
</dbReference>
<dbReference type="UniPathway" id="UPA00276">
    <property type="reaction ID" value="UER00406"/>
</dbReference>
<dbReference type="GO" id="GO:0009398">
    <property type="term" value="P:FMN biosynthetic process"/>
    <property type="evidence" value="ECO:0007669"/>
    <property type="project" value="UniProtKB-UniRule"/>
</dbReference>
<keyword evidence="9 14" id="KW-0274">FAD</keyword>
<keyword evidence="11" id="KW-0511">Multifunctional enzyme</keyword>
<dbReference type="InterPro" id="IPR023468">
    <property type="entry name" value="Riboflavin_kinase"/>
</dbReference>
<evidence type="ECO:0000256" key="5">
    <source>
        <dbReference type="ARBA" id="ARBA00022679"/>
    </source>
</evidence>
<dbReference type="KEGG" id="psua:FLK61_32335"/>
<keyword evidence="10 14" id="KW-0067">ATP-binding</keyword>
<comment type="pathway">
    <text evidence="2 14">Cofactor biosynthesis; FMN biosynthesis; FMN from riboflavin (ATP route): step 1/1.</text>
</comment>
<dbReference type="InterPro" id="IPR015864">
    <property type="entry name" value="FAD_synthase"/>
</dbReference>
<dbReference type="SMART" id="SM00904">
    <property type="entry name" value="Flavokinase"/>
    <property type="match status" value="1"/>
</dbReference>
<keyword evidence="4 14" id="KW-0288">FMN</keyword>
<evidence type="ECO:0000256" key="6">
    <source>
        <dbReference type="ARBA" id="ARBA00022695"/>
    </source>
</evidence>
<evidence type="ECO:0000256" key="2">
    <source>
        <dbReference type="ARBA" id="ARBA00005201"/>
    </source>
</evidence>
<dbReference type="CDD" id="cd02064">
    <property type="entry name" value="FAD_synthetase_N"/>
    <property type="match status" value="1"/>
</dbReference>
<dbReference type="EMBL" id="CP041372">
    <property type="protein sequence ID" value="QKS71391.1"/>
    <property type="molecule type" value="Genomic_DNA"/>
</dbReference>
<dbReference type="PANTHER" id="PTHR22749:SF6">
    <property type="entry name" value="RIBOFLAVIN KINASE"/>
    <property type="match status" value="1"/>
</dbReference>
<feature type="domain" description="Riboflavin kinase" evidence="15">
    <location>
        <begin position="182"/>
        <end position="309"/>
    </location>
</feature>
<keyword evidence="17" id="KW-1185">Reference proteome</keyword>
<dbReference type="EC" id="2.7.1.26" evidence="14"/>
<dbReference type="PIRSF" id="PIRSF004491">
    <property type="entry name" value="FAD_Synth"/>
    <property type="match status" value="1"/>
</dbReference>
<sequence length="310" mass="34500">MQIIHLSHPIFKSDYPKMSMALGFFDGVHSGHKHVIQTAIDHANDHGLKSAVMTFDPHPKEVLRHGASVKYLTNLQDKCALIEELGVDYLFVVAFTKRFAELSPQQFIDQYIIDLNVSHVVAGFDYSYGRLGKGTMDSFSYHARGKVTHTTVTKFEADNEKVSSTRIRDALLKNDLEAANAYLGRHYSLLGTVVHGEKRGRTIGFPTANVEPSDSLLVPATGVYAVTIEIDGEILNGVCNIGYKPTFHEERPDAPAVEVHIFDFTGDIYDKDARVTFVASIRAEKKFDSLDALKEQINKDKQTAVEILST</sequence>
<dbReference type="GO" id="GO:0003919">
    <property type="term" value="F:FMN adenylyltransferase activity"/>
    <property type="evidence" value="ECO:0007669"/>
    <property type="project" value="UniProtKB-UniRule"/>
</dbReference>
<evidence type="ECO:0000313" key="16">
    <source>
        <dbReference type="EMBL" id="QKS71391.1"/>
    </source>
</evidence>
<reference evidence="17" key="1">
    <citation type="submission" date="2019-07" db="EMBL/GenBank/DDBJ databases">
        <title>Bacillus alkalisoli sp. nov. isolated from saline soil.</title>
        <authorList>
            <person name="Sun J.-Q."/>
            <person name="Xu L."/>
        </authorList>
    </citation>
    <scope>NUCLEOTIDE SEQUENCE [LARGE SCALE GENOMIC DNA]</scope>
    <source>
        <strain evidence="17">M4U3P1</strain>
    </source>
</reference>
<dbReference type="NCBIfam" id="NF004160">
    <property type="entry name" value="PRK05627.1-3"/>
    <property type="match status" value="1"/>
</dbReference>
<dbReference type="GO" id="GO:0009231">
    <property type="term" value="P:riboflavin biosynthetic process"/>
    <property type="evidence" value="ECO:0007669"/>
    <property type="project" value="InterPro"/>
</dbReference>
<keyword evidence="8 14" id="KW-0418">Kinase</keyword>
<accession>A0A859FEM6</accession>
<evidence type="ECO:0000256" key="10">
    <source>
        <dbReference type="ARBA" id="ARBA00022840"/>
    </source>
</evidence>
<keyword evidence="5 14" id="KW-0808">Transferase</keyword>
<dbReference type="UniPathway" id="UPA00277">
    <property type="reaction ID" value="UER00407"/>
</dbReference>
<dbReference type="Proteomes" id="UP000318138">
    <property type="component" value="Chromosome"/>
</dbReference>
<dbReference type="NCBIfam" id="NF004162">
    <property type="entry name" value="PRK05627.1-5"/>
    <property type="match status" value="1"/>
</dbReference>
<dbReference type="GO" id="GO:0008531">
    <property type="term" value="F:riboflavin kinase activity"/>
    <property type="evidence" value="ECO:0007669"/>
    <property type="project" value="UniProtKB-UniRule"/>
</dbReference>
<dbReference type="NCBIfam" id="TIGR00083">
    <property type="entry name" value="ribF"/>
    <property type="match status" value="1"/>
</dbReference>
<dbReference type="RefSeq" id="WP_176009426.1">
    <property type="nucleotide sequence ID" value="NZ_CP041372.2"/>
</dbReference>
<comment type="catalytic activity">
    <reaction evidence="12 14">
        <text>riboflavin + ATP = FMN + ADP + H(+)</text>
        <dbReference type="Rhea" id="RHEA:14357"/>
        <dbReference type="ChEBI" id="CHEBI:15378"/>
        <dbReference type="ChEBI" id="CHEBI:30616"/>
        <dbReference type="ChEBI" id="CHEBI:57986"/>
        <dbReference type="ChEBI" id="CHEBI:58210"/>
        <dbReference type="ChEBI" id="CHEBI:456216"/>
        <dbReference type="EC" id="2.7.1.26"/>
    </reaction>
</comment>
<evidence type="ECO:0000256" key="3">
    <source>
        <dbReference type="ARBA" id="ARBA00022630"/>
    </source>
</evidence>
<proteinExistence type="inferred from homology"/>
<dbReference type="InterPro" id="IPR015865">
    <property type="entry name" value="Riboflavin_kinase_bac/euk"/>
</dbReference>
<comment type="pathway">
    <text evidence="1 14">Cofactor biosynthesis; FAD biosynthesis; FAD from FMN: step 1/1.</text>
</comment>
<dbReference type="FunFam" id="2.40.30.30:FF:000004">
    <property type="entry name" value="Riboflavin biosynthesis protein"/>
    <property type="match status" value="1"/>
</dbReference>
<dbReference type="Gene3D" id="3.40.50.620">
    <property type="entry name" value="HUPs"/>
    <property type="match status" value="1"/>
</dbReference>
<dbReference type="InterPro" id="IPR002606">
    <property type="entry name" value="Riboflavin_kinase_bac"/>
</dbReference>
<evidence type="ECO:0000256" key="14">
    <source>
        <dbReference type="PIRNR" id="PIRNR004491"/>
    </source>
</evidence>
<dbReference type="FunFam" id="3.40.50.620:FF:000021">
    <property type="entry name" value="Riboflavin biosynthesis protein"/>
    <property type="match status" value="1"/>
</dbReference>
<evidence type="ECO:0000256" key="13">
    <source>
        <dbReference type="ARBA" id="ARBA00049494"/>
    </source>
</evidence>
<keyword evidence="6 14" id="KW-0548">Nucleotidyltransferase</keyword>
<dbReference type="AlphaFoldDB" id="A0A859FEM6"/>